<dbReference type="AlphaFoldDB" id="A0AAW1JSE6"/>
<accession>A0AAW1JSE6</accession>
<name>A0AAW1JSE6_SAPOF</name>
<organism evidence="1 2">
    <name type="scientific">Saponaria officinalis</name>
    <name type="common">Common soapwort</name>
    <name type="synonym">Lychnis saponaria</name>
    <dbReference type="NCBI Taxonomy" id="3572"/>
    <lineage>
        <taxon>Eukaryota</taxon>
        <taxon>Viridiplantae</taxon>
        <taxon>Streptophyta</taxon>
        <taxon>Embryophyta</taxon>
        <taxon>Tracheophyta</taxon>
        <taxon>Spermatophyta</taxon>
        <taxon>Magnoliopsida</taxon>
        <taxon>eudicotyledons</taxon>
        <taxon>Gunneridae</taxon>
        <taxon>Pentapetalae</taxon>
        <taxon>Caryophyllales</taxon>
        <taxon>Caryophyllaceae</taxon>
        <taxon>Caryophylleae</taxon>
        <taxon>Saponaria</taxon>
    </lineage>
</organism>
<sequence>MELFICGKVMELKGLASTLKFGSFSSYVFISYIEVLSHIYEVEEHDLTMLYELRNGWKRIVNYKEIFSWGKLIVPLAFWNQLANVIELPSFQNDFTCRWVFGKTLYDLVQSYLGRPSTFFVFDEVIMEYMLCSSYKFSVLYGILFSNHVGMVFYRISVVFEVCIKTSIIIFTLEDKGGFKGTGEDGASMEIIWPTLTNVIVIATISSTLVSDICGACVRYLFGAFDLGMDQMSPENERVPCKWVSSYWGYRPLLVEKEKGSIPGAYWVFHLGGLIDVIVWVFDPGGSNHLLGVMIVNFNTVYKDTTRRSMIVLTLEDKGVLKE</sequence>
<gene>
    <name evidence="1" type="ORF">RND81_07G197200</name>
</gene>
<keyword evidence="2" id="KW-1185">Reference proteome</keyword>
<proteinExistence type="predicted"/>
<evidence type="ECO:0000313" key="1">
    <source>
        <dbReference type="EMBL" id="KAK9707429.1"/>
    </source>
</evidence>
<comment type="caution">
    <text evidence="1">The sequence shown here is derived from an EMBL/GenBank/DDBJ whole genome shotgun (WGS) entry which is preliminary data.</text>
</comment>
<evidence type="ECO:0000313" key="2">
    <source>
        <dbReference type="Proteomes" id="UP001443914"/>
    </source>
</evidence>
<protein>
    <submittedName>
        <fullName evidence="1">Uncharacterized protein</fullName>
    </submittedName>
</protein>
<reference evidence="1" key="1">
    <citation type="submission" date="2024-03" db="EMBL/GenBank/DDBJ databases">
        <title>WGS assembly of Saponaria officinalis var. Norfolk2.</title>
        <authorList>
            <person name="Jenkins J."/>
            <person name="Shu S."/>
            <person name="Grimwood J."/>
            <person name="Barry K."/>
            <person name="Goodstein D."/>
            <person name="Schmutz J."/>
            <person name="Leebens-Mack J."/>
            <person name="Osbourn A."/>
        </authorList>
    </citation>
    <scope>NUCLEOTIDE SEQUENCE [LARGE SCALE GENOMIC DNA]</scope>
    <source>
        <strain evidence="1">JIC</strain>
    </source>
</reference>
<dbReference type="Proteomes" id="UP001443914">
    <property type="component" value="Unassembled WGS sequence"/>
</dbReference>
<dbReference type="EMBL" id="JBDFQZ010000007">
    <property type="protein sequence ID" value="KAK9707429.1"/>
    <property type="molecule type" value="Genomic_DNA"/>
</dbReference>